<accession>A0A9E7SXB9</accession>
<feature type="domain" description="SHOCT" evidence="2">
    <location>
        <begin position="89"/>
        <end position="114"/>
    </location>
</feature>
<evidence type="ECO:0000313" key="3">
    <source>
        <dbReference type="EMBL" id="UTF54896.1"/>
    </source>
</evidence>
<keyword evidence="1" id="KW-0472">Membrane</keyword>
<dbReference type="AlphaFoldDB" id="A0A9E7SXB9"/>
<evidence type="ECO:0000313" key="4">
    <source>
        <dbReference type="Proteomes" id="UP001056855"/>
    </source>
</evidence>
<name>A0A9E7SXB9_9EURY</name>
<dbReference type="Proteomes" id="UP001056855">
    <property type="component" value="Chromosome"/>
</dbReference>
<keyword evidence="1" id="KW-0812">Transmembrane</keyword>
<dbReference type="Pfam" id="PF09851">
    <property type="entry name" value="SHOCT"/>
    <property type="match status" value="1"/>
</dbReference>
<dbReference type="KEGG" id="sawl:NGM29_06470"/>
<dbReference type="GeneID" id="73289674"/>
<feature type="transmembrane region" description="Helical" evidence="1">
    <location>
        <begin position="12"/>
        <end position="33"/>
    </location>
</feature>
<sequence>MATDDSLTRTLLIVIAAILLVPVVMMVAMMPMMGLWGWGNMWGGGAWNGAGGTWMWILMSIVPLLVILGIGYLLYSAIRQSSTRQSDAAIEGLRSAYARGDLSDEEFEERRERLQRET</sequence>
<protein>
    <submittedName>
        <fullName evidence="3">SHOCT domain-containing protein</fullName>
    </submittedName>
</protein>
<gene>
    <name evidence="3" type="ORF">NGM29_06470</name>
</gene>
<feature type="transmembrane region" description="Helical" evidence="1">
    <location>
        <begin position="53"/>
        <end position="75"/>
    </location>
</feature>
<dbReference type="EMBL" id="CP100355">
    <property type="protein sequence ID" value="UTF54896.1"/>
    <property type="molecule type" value="Genomic_DNA"/>
</dbReference>
<evidence type="ECO:0000259" key="2">
    <source>
        <dbReference type="Pfam" id="PF09851"/>
    </source>
</evidence>
<reference evidence="3" key="1">
    <citation type="submission" date="2022-06" db="EMBL/GenBank/DDBJ databases">
        <title>Diverse halophilic archaea isolated from saline environments.</title>
        <authorList>
            <person name="Cui H.-L."/>
        </authorList>
    </citation>
    <scope>NUCLEOTIDE SEQUENCE</scope>
    <source>
        <strain evidence="3">WLHS1</strain>
    </source>
</reference>
<dbReference type="InterPro" id="IPR018649">
    <property type="entry name" value="SHOCT"/>
</dbReference>
<keyword evidence="4" id="KW-1185">Reference proteome</keyword>
<organism evidence="3 4">
    <name type="scientific">Natronosalvus rutilus</name>
    <dbReference type="NCBI Taxonomy" id="2953753"/>
    <lineage>
        <taxon>Archaea</taxon>
        <taxon>Methanobacteriati</taxon>
        <taxon>Methanobacteriota</taxon>
        <taxon>Stenosarchaea group</taxon>
        <taxon>Halobacteria</taxon>
        <taxon>Halobacteriales</taxon>
        <taxon>Natrialbaceae</taxon>
        <taxon>Natronosalvus</taxon>
    </lineage>
</organism>
<evidence type="ECO:0000256" key="1">
    <source>
        <dbReference type="SAM" id="Phobius"/>
    </source>
</evidence>
<proteinExistence type="predicted"/>
<dbReference type="RefSeq" id="WP_254159620.1">
    <property type="nucleotide sequence ID" value="NZ_CP100355.1"/>
</dbReference>
<keyword evidence="1" id="KW-1133">Transmembrane helix</keyword>